<gene>
    <name evidence="1" type="ORF">UFOPK3957_00722</name>
</gene>
<dbReference type="AlphaFoldDB" id="A0A6J7N0Y8"/>
<dbReference type="Gene3D" id="3.90.1200.10">
    <property type="match status" value="1"/>
</dbReference>
<reference evidence="1" key="1">
    <citation type="submission" date="2020-05" db="EMBL/GenBank/DDBJ databases">
        <authorList>
            <person name="Chiriac C."/>
            <person name="Salcher M."/>
            <person name="Ghai R."/>
            <person name="Kavagutti S V."/>
        </authorList>
    </citation>
    <scope>NUCLEOTIDE SEQUENCE</scope>
</reference>
<accession>A0A6J7N0Y8</accession>
<name>A0A6J7N0Y8_9ZZZZ</name>
<organism evidence="1">
    <name type="scientific">freshwater metagenome</name>
    <dbReference type="NCBI Taxonomy" id="449393"/>
    <lineage>
        <taxon>unclassified sequences</taxon>
        <taxon>metagenomes</taxon>
        <taxon>ecological metagenomes</taxon>
    </lineage>
</organism>
<dbReference type="GO" id="GO:0047931">
    <property type="term" value="F:glucosamine kinase activity"/>
    <property type="evidence" value="ECO:0007669"/>
    <property type="project" value="InterPro"/>
</dbReference>
<dbReference type="GO" id="GO:0005524">
    <property type="term" value="F:ATP binding"/>
    <property type="evidence" value="ECO:0007669"/>
    <property type="project" value="InterPro"/>
</dbReference>
<dbReference type="InterPro" id="IPR011009">
    <property type="entry name" value="Kinase-like_dom_sf"/>
</dbReference>
<proteinExistence type="inferred from homology"/>
<dbReference type="SUPFAM" id="SSF56112">
    <property type="entry name" value="Protein kinase-like (PK-like)"/>
    <property type="match status" value="1"/>
</dbReference>
<dbReference type="GO" id="GO:0005975">
    <property type="term" value="P:carbohydrate metabolic process"/>
    <property type="evidence" value="ECO:0007669"/>
    <property type="project" value="InterPro"/>
</dbReference>
<dbReference type="InterPro" id="IPR043674">
    <property type="entry name" value="GlcN_kinase"/>
</dbReference>
<protein>
    <submittedName>
        <fullName evidence="1">Unannotated protein</fullName>
    </submittedName>
</protein>
<evidence type="ECO:0000313" key="1">
    <source>
        <dbReference type="EMBL" id="CAB4985848.1"/>
    </source>
</evidence>
<sequence length="446" mass="48837">MTADRERIELLLARTDPSALLPARRAQEAARIELPIELVSCAPLDAIGGERWFVIVRDRRGVSYGVPCVTEGDVLRRALPGDGAAEALLRMLATAGEGRAGDSISITRWFAEPCAGERGFDVDQTNELVVVGERAVVKWLLHPTADDQPAPRRLAALTNAGFAGTPRPWGLVSLDEAGESRLIATVIDYIAGARDGWEWAVDDVRSLARGEINLDAATGSIAVIGRLIAEMHLAFAAQGRGVATKEQAETWHREAAQDLRDAALGPLDAELVEREISLIAGFEGVSVIDVHGDLHIGQILRAERPDELWIIDFDGNPTQSPEQRLAQQPAARDVAGMLASLDHVGRVVLFRTDDLDDDQRRRVLDWIDIAQRCFLDAYASTLAESGEERLFEPRLVRPFQLQQECREYIYAARYLPHWQYVPEGALASLLSTAAANPSGNDHEGAQ</sequence>
<dbReference type="EMBL" id="CAFBOM010000102">
    <property type="protein sequence ID" value="CAB4985848.1"/>
    <property type="molecule type" value="Genomic_DNA"/>
</dbReference>
<dbReference type="HAMAP" id="MF_02218">
    <property type="entry name" value="GlcN_kinase"/>
    <property type="match status" value="1"/>
</dbReference>
<dbReference type="GO" id="GO:0046872">
    <property type="term" value="F:metal ion binding"/>
    <property type="evidence" value="ECO:0007669"/>
    <property type="project" value="InterPro"/>
</dbReference>